<evidence type="ECO:0000313" key="2">
    <source>
        <dbReference type="EMBL" id="CAF1482259.1"/>
    </source>
</evidence>
<evidence type="ECO:0000313" key="3">
    <source>
        <dbReference type="EMBL" id="CAF1638892.1"/>
    </source>
</evidence>
<proteinExistence type="predicted"/>
<dbReference type="Proteomes" id="UP000663877">
    <property type="component" value="Unassembled WGS sequence"/>
</dbReference>
<keyword evidence="4" id="KW-1185">Reference proteome</keyword>
<evidence type="ECO:0000256" key="1">
    <source>
        <dbReference type="SAM" id="MobiDB-lite"/>
    </source>
</evidence>
<feature type="compositionally biased region" description="Low complexity" evidence="1">
    <location>
        <begin position="304"/>
        <end position="314"/>
    </location>
</feature>
<protein>
    <submittedName>
        <fullName evidence="2">Uncharacterized protein</fullName>
    </submittedName>
</protein>
<name>A0A815RV05_9BILA</name>
<comment type="caution">
    <text evidence="2">The sequence shown here is derived from an EMBL/GenBank/DDBJ whole genome shotgun (WGS) entry which is preliminary data.</text>
</comment>
<evidence type="ECO:0000313" key="5">
    <source>
        <dbReference type="Proteomes" id="UP000663877"/>
    </source>
</evidence>
<dbReference type="OrthoDB" id="10009125at2759"/>
<feature type="compositionally biased region" description="Low complexity" evidence="1">
    <location>
        <begin position="134"/>
        <end position="144"/>
    </location>
</feature>
<accession>A0A815RV05</accession>
<feature type="compositionally biased region" description="Polar residues" evidence="1">
    <location>
        <begin position="291"/>
        <end position="303"/>
    </location>
</feature>
<evidence type="ECO:0000313" key="4">
    <source>
        <dbReference type="Proteomes" id="UP000663832"/>
    </source>
</evidence>
<organism evidence="2 5">
    <name type="scientific">Adineta steineri</name>
    <dbReference type="NCBI Taxonomy" id="433720"/>
    <lineage>
        <taxon>Eukaryota</taxon>
        <taxon>Metazoa</taxon>
        <taxon>Spiralia</taxon>
        <taxon>Gnathifera</taxon>
        <taxon>Rotifera</taxon>
        <taxon>Eurotatoria</taxon>
        <taxon>Bdelloidea</taxon>
        <taxon>Adinetida</taxon>
        <taxon>Adinetidae</taxon>
        <taxon>Adineta</taxon>
    </lineage>
</organism>
<dbReference type="EMBL" id="CAJNOM010002887">
    <property type="protein sequence ID" value="CAF1638892.1"/>
    <property type="molecule type" value="Genomic_DNA"/>
</dbReference>
<sequence length="407" mass="46741">MVSYCSPSNDRLLTKSLIESSNCPFKSHHDFVNTSDWINGLDIWSSSSLNKKLVFPRNNIDFNSNIGLYLPRQDKLKANPISIKNDFISSTSFTNNLFPKRLRRLFKNEKNLLNGSENNSTLSDDCLSIEEDNNNQSSNNNQQSHLNRIKSTRTRFPLRHVESSHYSKENQIKQTDHSSNQDKFKILLKKQLNRMFNKETTNLNCKGTLIKTISTDIKPQNNKPTRSISIEDSSSSSSIVERYTKLRRVLITPSIDETPSDDKLLYNQRSPVFFRDLSTLGLSVKPLGFSPQRTLPNNSSEVISQQDNNSSLNRSLNQSVSRCSSVHPNDEQRNLLKRHSDKGFISSTETFSNRNSFEDQTQSVRNFHRNHRSASKSAYRRSKITQLLPTVTTEKCFLIPISNHRYL</sequence>
<dbReference type="Proteomes" id="UP000663832">
    <property type="component" value="Unassembled WGS sequence"/>
</dbReference>
<dbReference type="AlphaFoldDB" id="A0A815RV05"/>
<reference evidence="2" key="1">
    <citation type="submission" date="2021-02" db="EMBL/GenBank/DDBJ databases">
        <authorList>
            <person name="Nowell W R."/>
        </authorList>
    </citation>
    <scope>NUCLEOTIDE SEQUENCE</scope>
</reference>
<dbReference type="EMBL" id="CAJNOI010002567">
    <property type="protein sequence ID" value="CAF1482259.1"/>
    <property type="molecule type" value="Genomic_DNA"/>
</dbReference>
<gene>
    <name evidence="2" type="ORF">BJG266_LOCUS42133</name>
    <name evidence="3" type="ORF">QVE165_LOCUS58999</name>
</gene>
<feature type="region of interest" description="Disordered" evidence="1">
    <location>
        <begin position="288"/>
        <end position="314"/>
    </location>
</feature>
<feature type="region of interest" description="Disordered" evidence="1">
    <location>
        <begin position="124"/>
        <end position="154"/>
    </location>
</feature>